<dbReference type="Proteomes" id="UP000216533">
    <property type="component" value="Unassembled WGS sequence"/>
</dbReference>
<protein>
    <submittedName>
        <fullName evidence="6">tRNA/tmRNA/rRNA uracil-C5-methylase</fullName>
    </submittedName>
</protein>
<organism evidence="6 7">
    <name type="scientific">Parenemella sanctibonifatiensis</name>
    <dbReference type="NCBI Taxonomy" id="2016505"/>
    <lineage>
        <taxon>Bacteria</taxon>
        <taxon>Bacillati</taxon>
        <taxon>Actinomycetota</taxon>
        <taxon>Actinomycetes</taxon>
        <taxon>Propionibacteriales</taxon>
        <taxon>Propionibacteriaceae</taxon>
        <taxon>Parenemella</taxon>
    </lineage>
</organism>
<dbReference type="InterPro" id="IPR030391">
    <property type="entry name" value="MeTrfase_TrmA_CS"/>
</dbReference>
<feature type="binding site" evidence="4">
    <location>
        <position position="279"/>
    </location>
    <ligand>
        <name>S-adenosyl-L-methionine</name>
        <dbReference type="ChEBI" id="CHEBI:59789"/>
    </ligand>
</feature>
<dbReference type="GO" id="GO:0070475">
    <property type="term" value="P:rRNA base methylation"/>
    <property type="evidence" value="ECO:0007669"/>
    <property type="project" value="TreeGrafter"/>
</dbReference>
<feature type="binding site" evidence="4">
    <location>
        <position position="300"/>
    </location>
    <ligand>
        <name>S-adenosyl-L-methionine</name>
        <dbReference type="ChEBI" id="CHEBI:59789"/>
    </ligand>
</feature>
<feature type="binding site" evidence="4">
    <location>
        <position position="250"/>
    </location>
    <ligand>
        <name>S-adenosyl-L-methionine</name>
        <dbReference type="ChEBI" id="CHEBI:59789"/>
    </ligand>
</feature>
<dbReference type="SUPFAM" id="SSF50249">
    <property type="entry name" value="Nucleic acid-binding proteins"/>
    <property type="match status" value="1"/>
</dbReference>
<reference evidence="6 7" key="1">
    <citation type="submission" date="2017-07" db="EMBL/GenBank/DDBJ databases">
        <title>Draft whole genome sequences of clinical Proprionibacteriaceae strains.</title>
        <authorList>
            <person name="Bernier A.-M."/>
            <person name="Bernard K."/>
            <person name="Domingo M.-C."/>
        </authorList>
    </citation>
    <scope>NUCLEOTIDE SEQUENCE [LARGE SCALE GENOMIC DNA]</scope>
    <source>
        <strain evidence="6 7">NML 160184</strain>
    </source>
</reference>
<comment type="similarity">
    <text evidence="4">Belongs to the class I-like SAM-binding methyltransferase superfamily. RNA M5U methyltransferase family.</text>
</comment>
<keyword evidence="1 4" id="KW-0489">Methyltransferase</keyword>
<gene>
    <name evidence="6" type="ORF">CGZ92_08740</name>
</gene>
<dbReference type="PROSITE" id="PS01231">
    <property type="entry name" value="TRMA_2"/>
    <property type="match status" value="1"/>
</dbReference>
<proteinExistence type="inferred from homology"/>
<comment type="caution">
    <text evidence="6">The sequence shown here is derived from an EMBL/GenBank/DDBJ whole genome shotgun (WGS) entry which is preliminary data.</text>
</comment>
<dbReference type="Gene3D" id="2.40.50.1070">
    <property type="match status" value="1"/>
</dbReference>
<dbReference type="SUPFAM" id="SSF53335">
    <property type="entry name" value="S-adenosyl-L-methionine-dependent methyltransferases"/>
    <property type="match status" value="1"/>
</dbReference>
<feature type="binding site" evidence="4">
    <location>
        <position position="340"/>
    </location>
    <ligand>
        <name>S-adenosyl-L-methionine</name>
        <dbReference type="ChEBI" id="CHEBI:59789"/>
    </ligand>
</feature>
<dbReference type="Pfam" id="PF01938">
    <property type="entry name" value="TRAM"/>
    <property type="match status" value="1"/>
</dbReference>
<evidence type="ECO:0000256" key="1">
    <source>
        <dbReference type="ARBA" id="ARBA00022603"/>
    </source>
</evidence>
<evidence type="ECO:0000259" key="5">
    <source>
        <dbReference type="PROSITE" id="PS50926"/>
    </source>
</evidence>
<dbReference type="Pfam" id="PF05958">
    <property type="entry name" value="tRNA_U5-meth_tr"/>
    <property type="match status" value="1"/>
</dbReference>
<dbReference type="Gene3D" id="3.40.50.150">
    <property type="entry name" value="Vaccinia Virus protein VP39"/>
    <property type="match status" value="2"/>
</dbReference>
<dbReference type="RefSeq" id="WP_094450995.1">
    <property type="nucleotide sequence ID" value="NZ_NMVI01000018.1"/>
</dbReference>
<keyword evidence="2 4" id="KW-0808">Transferase</keyword>
<feature type="domain" description="TRAM" evidence="5">
    <location>
        <begin position="19"/>
        <end position="83"/>
    </location>
</feature>
<dbReference type="InterPro" id="IPR012340">
    <property type="entry name" value="NA-bd_OB-fold"/>
</dbReference>
<dbReference type="PROSITE" id="PS50926">
    <property type="entry name" value="TRAM"/>
    <property type="match status" value="1"/>
</dbReference>
<evidence type="ECO:0000256" key="4">
    <source>
        <dbReference type="PROSITE-ProRule" id="PRU01024"/>
    </source>
</evidence>
<dbReference type="AlphaFoldDB" id="A0A255E4B3"/>
<feature type="active site" description="Nucleophile" evidence="4">
    <location>
        <position position="367"/>
    </location>
</feature>
<keyword evidence="3 4" id="KW-0949">S-adenosyl-L-methionine</keyword>
<evidence type="ECO:0000256" key="2">
    <source>
        <dbReference type="ARBA" id="ARBA00022679"/>
    </source>
</evidence>
<evidence type="ECO:0000313" key="6">
    <source>
        <dbReference type="EMBL" id="OYN86427.1"/>
    </source>
</evidence>
<dbReference type="Gene3D" id="2.40.50.140">
    <property type="entry name" value="Nucleic acid-binding proteins"/>
    <property type="match status" value="1"/>
</dbReference>
<evidence type="ECO:0000256" key="3">
    <source>
        <dbReference type="ARBA" id="ARBA00022691"/>
    </source>
</evidence>
<dbReference type="PANTHER" id="PTHR11061:SF30">
    <property type="entry name" value="TRNA (URACIL(54)-C(5))-METHYLTRANSFERASE"/>
    <property type="match status" value="1"/>
</dbReference>
<accession>A0A255E4B3</accession>
<sequence length="409" mass="43511">MSTSSPSDSTAPADTASPAAAVGDLVGPVQVESVAHGGHAVARLPQGETRRVIFVRHALPGELVRVRLTDVSQARFWRGDAVEVLEPSDDRVTPRCPIAGPGGCGGCDLQHVSAAGQGRWKQAVVAEQLERLAGITWHGHMESPEPRWGWRRRTRYWATEPAQPGGPGLGMRRHRSHDVVPLPTSGCAIAAPEIAGTGIELPGWPDGSPRSIDLVRAASGTEVMVDESDVVVTEEALGRRFEVDAQGFWQAHPAAVEVLSAAVLAGLEPNPGERGFDLYCGVGVFAAALADAGVQMWGVEGNRAAVEHAKRNVAGVRFTAGSMEKMLARLPKSTDLVVLDPPRTGAGKNVISQIASRRPRRIAYVACDPAALARDLRHAEAMGYAPTSIRAFDLFPQTHHIECVAILAR</sequence>
<dbReference type="EMBL" id="NMVI01000018">
    <property type="protein sequence ID" value="OYN86427.1"/>
    <property type="molecule type" value="Genomic_DNA"/>
</dbReference>
<dbReference type="PANTHER" id="PTHR11061">
    <property type="entry name" value="RNA M5U METHYLTRANSFERASE"/>
    <property type="match status" value="1"/>
</dbReference>
<dbReference type="PROSITE" id="PS51687">
    <property type="entry name" value="SAM_MT_RNA_M5U"/>
    <property type="match status" value="1"/>
</dbReference>
<dbReference type="CDD" id="cd02440">
    <property type="entry name" value="AdoMet_MTases"/>
    <property type="match status" value="1"/>
</dbReference>
<evidence type="ECO:0000313" key="7">
    <source>
        <dbReference type="Proteomes" id="UP000216533"/>
    </source>
</evidence>
<dbReference type="GO" id="GO:0070041">
    <property type="term" value="F:rRNA (uridine-C5-)-methyltransferase activity"/>
    <property type="evidence" value="ECO:0007669"/>
    <property type="project" value="TreeGrafter"/>
</dbReference>
<dbReference type="InterPro" id="IPR002792">
    <property type="entry name" value="TRAM_dom"/>
</dbReference>
<dbReference type="InterPro" id="IPR029063">
    <property type="entry name" value="SAM-dependent_MTases_sf"/>
</dbReference>
<dbReference type="InterPro" id="IPR010280">
    <property type="entry name" value="U5_MeTrfase_fam"/>
</dbReference>
<name>A0A255E4B3_9ACTN</name>